<dbReference type="InterPro" id="IPR033985">
    <property type="entry name" value="SusD-like_N"/>
</dbReference>
<evidence type="ECO:0000259" key="7">
    <source>
        <dbReference type="Pfam" id="PF14322"/>
    </source>
</evidence>
<evidence type="ECO:0000256" key="4">
    <source>
        <dbReference type="ARBA" id="ARBA00023136"/>
    </source>
</evidence>
<evidence type="ECO:0000256" key="1">
    <source>
        <dbReference type="ARBA" id="ARBA00004442"/>
    </source>
</evidence>
<dbReference type="InterPro" id="IPR012944">
    <property type="entry name" value="SusD_RagB_dom"/>
</dbReference>
<dbReference type="STRING" id="1122159.SAMN02745246_03546"/>
<dbReference type="GO" id="GO:0009279">
    <property type="term" value="C:cell outer membrane"/>
    <property type="evidence" value="ECO:0007669"/>
    <property type="project" value="UniProtKB-SubCell"/>
</dbReference>
<dbReference type="PROSITE" id="PS51257">
    <property type="entry name" value="PROKAR_LIPOPROTEIN"/>
    <property type="match status" value="1"/>
</dbReference>
<feature type="domain" description="RagB/SusD" evidence="6">
    <location>
        <begin position="334"/>
        <end position="416"/>
    </location>
</feature>
<evidence type="ECO:0000313" key="9">
    <source>
        <dbReference type="Proteomes" id="UP000290608"/>
    </source>
</evidence>
<proteinExistence type="inferred from homology"/>
<protein>
    <submittedName>
        <fullName evidence="8">SusD-like starch-binding protein associating with outer membrane</fullName>
    </submittedName>
</protein>
<dbReference type="Gene3D" id="1.25.40.390">
    <property type="match status" value="1"/>
</dbReference>
<evidence type="ECO:0000259" key="6">
    <source>
        <dbReference type="Pfam" id="PF07980"/>
    </source>
</evidence>
<dbReference type="CDD" id="cd08977">
    <property type="entry name" value="SusD"/>
    <property type="match status" value="1"/>
</dbReference>
<comment type="similarity">
    <text evidence="2">Belongs to the SusD family.</text>
</comment>
<evidence type="ECO:0000256" key="2">
    <source>
        <dbReference type="ARBA" id="ARBA00006275"/>
    </source>
</evidence>
<reference evidence="8 9" key="1">
    <citation type="submission" date="2018-07" db="EMBL/GenBank/DDBJ databases">
        <title>Leeuwenhoekiella genomics.</title>
        <authorList>
            <person name="Tahon G."/>
            <person name="Willems A."/>
        </authorList>
    </citation>
    <scope>NUCLEOTIDE SEQUENCE [LARGE SCALE GENOMIC DNA]</scope>
    <source>
        <strain evidence="8 9">LMG 1345</strain>
    </source>
</reference>
<keyword evidence="5" id="KW-0998">Cell outer membrane</keyword>
<accession>A0A4Q0PF67</accession>
<comment type="caution">
    <text evidence="8">The sequence shown here is derived from an EMBL/GenBank/DDBJ whole genome shotgun (WGS) entry which is preliminary data.</text>
</comment>
<dbReference type="AlphaFoldDB" id="A0A4Q0PF67"/>
<dbReference type="InterPro" id="IPR011990">
    <property type="entry name" value="TPR-like_helical_dom_sf"/>
</dbReference>
<organism evidence="8 9">
    <name type="scientific">Leeuwenhoekiella marinoflava</name>
    <dbReference type="NCBI Taxonomy" id="988"/>
    <lineage>
        <taxon>Bacteria</taxon>
        <taxon>Pseudomonadati</taxon>
        <taxon>Bacteroidota</taxon>
        <taxon>Flavobacteriia</taxon>
        <taxon>Flavobacteriales</taxon>
        <taxon>Flavobacteriaceae</taxon>
        <taxon>Leeuwenhoekiella</taxon>
    </lineage>
</organism>
<dbReference type="Pfam" id="PF07980">
    <property type="entry name" value="SusD_RagB"/>
    <property type="match status" value="1"/>
</dbReference>
<keyword evidence="4" id="KW-0472">Membrane</keyword>
<gene>
    <name evidence="8" type="ORF">DSL99_3539</name>
</gene>
<feature type="domain" description="SusD-like N-terminal" evidence="7">
    <location>
        <begin position="28"/>
        <end position="231"/>
    </location>
</feature>
<evidence type="ECO:0000313" key="8">
    <source>
        <dbReference type="EMBL" id="RXG25504.1"/>
    </source>
</evidence>
<dbReference type="EMBL" id="QOVL01000022">
    <property type="protein sequence ID" value="RXG25504.1"/>
    <property type="molecule type" value="Genomic_DNA"/>
</dbReference>
<comment type="subcellular location">
    <subcellularLocation>
        <location evidence="1">Cell outer membrane</location>
    </subcellularLocation>
</comment>
<sequence length="454" mass="50333">MNNIYRFSILLLLTLIIFSCEDNLEIDPEQSIDGSQALSSEQNLDALLLGIYQESGQGVSFGGDIQIMADLLGASDQISWFGTFVAPRQLIQKSLLVDNTFVRDTWFNNYESINQTNLIIDNLDIITSSDDKKAQVEGEAKFLRAINYFELIRLWALPYEAGATNNQAGVPLRLTGYEDYSQPLPAERASVEEIYAQILNDLGDAYTKLPTSNGVFATKYAAQAIRARVYLQMQNYASARDAADDVIENSGASLTESFAGAFNNDANSPEDIFAFQVTNQTGESDFITFYASQDNGGRGGDIVLNPDYFALFPDADDERANYSYIGDYGDDLTGKYTNQFANIPLIRLAEMYLIRAEGNIIETTSIGQTPEEDINMLRLRSGAITVTAPLTQDDILLERQLELAFEGFLLHDLKRTKNDIDGLPYNDPTLVLPIPQNEMDTNDLIGDNNPGYGS</sequence>
<dbReference type="Proteomes" id="UP000290608">
    <property type="component" value="Unassembled WGS sequence"/>
</dbReference>
<evidence type="ECO:0000256" key="3">
    <source>
        <dbReference type="ARBA" id="ARBA00022729"/>
    </source>
</evidence>
<name>A0A4Q0PF67_9FLAO</name>
<dbReference type="Pfam" id="PF14322">
    <property type="entry name" value="SusD-like_3"/>
    <property type="match status" value="1"/>
</dbReference>
<keyword evidence="3" id="KW-0732">Signal</keyword>
<evidence type="ECO:0000256" key="5">
    <source>
        <dbReference type="ARBA" id="ARBA00023237"/>
    </source>
</evidence>
<dbReference type="SUPFAM" id="SSF48452">
    <property type="entry name" value="TPR-like"/>
    <property type="match status" value="1"/>
</dbReference>
<dbReference type="RefSeq" id="WP_073100526.1">
    <property type="nucleotide sequence ID" value="NZ_JBALUR010000020.1"/>
</dbReference>